<protein>
    <submittedName>
        <fullName evidence="1">Uncharacterized protein</fullName>
    </submittedName>
</protein>
<name>A0ABT2VYZ9_9FLAO</name>
<proteinExistence type="predicted"/>
<sequence>MNYQKILRSLKSDNFIRVVKNVNQFEEGSIVYAKEITENIYLLFIILKDIKIEYIKVQIAQFDSFEDIGVREPLQTMFYLSIKDKKDIHYIEKYLKFPQKAE</sequence>
<dbReference type="RefSeq" id="WP_262989543.1">
    <property type="nucleotide sequence ID" value="NZ_JAOTEN010000001.1"/>
</dbReference>
<organism evidence="1 2">
    <name type="scientific">Chryseobacterium gilvum</name>
    <dbReference type="NCBI Taxonomy" id="2976534"/>
    <lineage>
        <taxon>Bacteria</taxon>
        <taxon>Pseudomonadati</taxon>
        <taxon>Bacteroidota</taxon>
        <taxon>Flavobacteriia</taxon>
        <taxon>Flavobacteriales</taxon>
        <taxon>Weeksellaceae</taxon>
        <taxon>Chryseobacterium group</taxon>
        <taxon>Chryseobacterium</taxon>
    </lineage>
</organism>
<dbReference type="EMBL" id="JAOTEN010000001">
    <property type="protein sequence ID" value="MCU7613700.1"/>
    <property type="molecule type" value="Genomic_DNA"/>
</dbReference>
<accession>A0ABT2VYZ9</accession>
<gene>
    <name evidence="1" type="ORF">N0B16_04550</name>
</gene>
<evidence type="ECO:0000313" key="1">
    <source>
        <dbReference type="EMBL" id="MCU7613700.1"/>
    </source>
</evidence>
<reference evidence="2" key="1">
    <citation type="submission" date="2023-07" db="EMBL/GenBank/DDBJ databases">
        <title>Chryseobacterium sp. GMJ5 Genome sequencing and assembly.</title>
        <authorList>
            <person name="Jung Y."/>
        </authorList>
    </citation>
    <scope>NUCLEOTIDE SEQUENCE [LARGE SCALE GENOMIC DNA]</scope>
    <source>
        <strain evidence="2">GMJ5</strain>
    </source>
</reference>
<dbReference type="Proteomes" id="UP001208114">
    <property type="component" value="Unassembled WGS sequence"/>
</dbReference>
<evidence type="ECO:0000313" key="2">
    <source>
        <dbReference type="Proteomes" id="UP001208114"/>
    </source>
</evidence>
<comment type="caution">
    <text evidence="1">The sequence shown here is derived from an EMBL/GenBank/DDBJ whole genome shotgun (WGS) entry which is preliminary data.</text>
</comment>
<keyword evidence="2" id="KW-1185">Reference proteome</keyword>